<dbReference type="InterPro" id="IPR029787">
    <property type="entry name" value="Nucleotide_cyclase"/>
</dbReference>
<evidence type="ECO:0000256" key="1">
    <source>
        <dbReference type="SAM" id="Coils"/>
    </source>
</evidence>
<dbReference type="SMART" id="SM00267">
    <property type="entry name" value="GGDEF"/>
    <property type="match status" value="1"/>
</dbReference>
<feature type="coiled-coil region" evidence="1">
    <location>
        <begin position="359"/>
        <end position="400"/>
    </location>
</feature>
<dbReference type="InterPro" id="IPR043128">
    <property type="entry name" value="Rev_trsase/Diguanyl_cyclase"/>
</dbReference>
<dbReference type="Proteomes" id="UP000046155">
    <property type="component" value="Unassembled WGS sequence"/>
</dbReference>
<evidence type="ECO:0000256" key="2">
    <source>
        <dbReference type="SAM" id="Phobius"/>
    </source>
</evidence>
<dbReference type="OrthoDB" id="9783388at2"/>
<dbReference type="FunFam" id="3.30.70.270:FF:000001">
    <property type="entry name" value="Diguanylate cyclase domain protein"/>
    <property type="match status" value="1"/>
</dbReference>
<dbReference type="GO" id="GO:0052621">
    <property type="term" value="F:diguanylate cyclase activity"/>
    <property type="evidence" value="ECO:0007669"/>
    <property type="project" value="UniProtKB-EC"/>
</dbReference>
<keyword evidence="6" id="KW-1185">Reference proteome</keyword>
<dbReference type="PROSITE" id="PS50885">
    <property type="entry name" value="HAMP"/>
    <property type="match status" value="1"/>
</dbReference>
<keyword evidence="2" id="KW-0812">Transmembrane</keyword>
<proteinExistence type="predicted"/>
<feature type="transmembrane region" description="Helical" evidence="2">
    <location>
        <begin position="281"/>
        <end position="300"/>
    </location>
</feature>
<keyword evidence="2" id="KW-0472">Membrane</keyword>
<dbReference type="SUPFAM" id="SSF158472">
    <property type="entry name" value="HAMP domain-like"/>
    <property type="match status" value="1"/>
</dbReference>
<evidence type="ECO:0000259" key="4">
    <source>
        <dbReference type="PROSITE" id="PS50887"/>
    </source>
</evidence>
<name>A0A0B7MI57_9FIRM</name>
<protein>
    <submittedName>
        <fullName evidence="5">Putative Diguanylate cyclase</fullName>
        <ecNumber evidence="5">2.7.7.65</ecNumber>
    </submittedName>
</protein>
<keyword evidence="2" id="KW-1133">Transmembrane helix</keyword>
<feature type="domain" description="HAMP" evidence="3">
    <location>
        <begin position="308"/>
        <end position="360"/>
    </location>
</feature>
<organism evidence="5 6">
    <name type="scientific">Syntrophaceticus schinkii</name>
    <dbReference type="NCBI Taxonomy" id="499207"/>
    <lineage>
        <taxon>Bacteria</taxon>
        <taxon>Bacillati</taxon>
        <taxon>Bacillota</taxon>
        <taxon>Clostridia</taxon>
        <taxon>Thermoanaerobacterales</taxon>
        <taxon>Thermoanaerobacterales Family III. Incertae Sedis</taxon>
        <taxon>Syntrophaceticus</taxon>
    </lineage>
</organism>
<dbReference type="Pfam" id="PF00672">
    <property type="entry name" value="HAMP"/>
    <property type="match status" value="1"/>
</dbReference>
<evidence type="ECO:0000313" key="6">
    <source>
        <dbReference type="Proteomes" id="UP000046155"/>
    </source>
</evidence>
<dbReference type="EC" id="2.7.7.65" evidence="5"/>
<dbReference type="PROSITE" id="PS50887">
    <property type="entry name" value="GGDEF"/>
    <property type="match status" value="1"/>
</dbReference>
<dbReference type="PANTHER" id="PTHR45138">
    <property type="entry name" value="REGULATORY COMPONENTS OF SENSORY TRANSDUCTION SYSTEM"/>
    <property type="match status" value="1"/>
</dbReference>
<evidence type="ECO:0000259" key="3">
    <source>
        <dbReference type="PROSITE" id="PS50885"/>
    </source>
</evidence>
<dbReference type="CDD" id="cd01949">
    <property type="entry name" value="GGDEF"/>
    <property type="match status" value="1"/>
</dbReference>
<feature type="domain" description="GGDEF" evidence="4">
    <location>
        <begin position="431"/>
        <end position="573"/>
    </location>
</feature>
<evidence type="ECO:0000313" key="5">
    <source>
        <dbReference type="EMBL" id="CEO87923.1"/>
    </source>
</evidence>
<accession>A0A0B7MI57</accession>
<dbReference type="Gene3D" id="6.10.340.10">
    <property type="match status" value="1"/>
</dbReference>
<dbReference type="SUPFAM" id="SSF55073">
    <property type="entry name" value="Nucleotide cyclase"/>
    <property type="match status" value="1"/>
</dbReference>
<dbReference type="NCBIfam" id="TIGR00254">
    <property type="entry name" value="GGDEF"/>
    <property type="match status" value="1"/>
</dbReference>
<dbReference type="GO" id="GO:0007165">
    <property type="term" value="P:signal transduction"/>
    <property type="evidence" value="ECO:0007669"/>
    <property type="project" value="InterPro"/>
</dbReference>
<keyword evidence="1" id="KW-0175">Coiled coil</keyword>
<dbReference type="InterPro" id="IPR003660">
    <property type="entry name" value="HAMP_dom"/>
</dbReference>
<keyword evidence="5" id="KW-0808">Transferase</keyword>
<sequence>MKRSLKQTLTFWFMFFTFLPVVLFSYTACKYMIVAAEDTSYQILSRECQKESEYLSFWFREQMKDINFAIQLESDQQLSSDSLIRVMDLIEDCRRISLVGPDGVILADTSGETGKVVDLPEGMPTERGVLRTNSANSLLVMMPAAAEQGNIICAEYDVNKIKLSTARDDVNSVFDNKLRGQSKWTYSFGYNPRNPELSKIKFYVLGDCEQGAVALNKLTNSNSFSGQVSSRVMSWLQDRGTGTETYADGDCQIIAAYRWLPDLEQLLVAEMNRNDVLSGIFAQWGSMVFLLLLVMVLISVPMSTFVTRKLTNPLYQLIEEAQKIADGDFGYQIKVDSGLEVGVLTRAFNEMSLRLKDFYEKLVLQIEILEEQKNEIKKRNQTLEVFRAQLEEKNARLQEIAYYDDLTGVMNRRSFLSSACEMFIEAQNLRLPIAAVMIDVDHFKKFNDNYGHNCGDLVLSDLADLLQAAVRKGDLVGRFGGDEFALILQNTELEGALAIARRVQEATHKYSFEHPCEASEPSELRVSAGVCVWQPGHVQGDVDKNLRVLLQKADEALLEAKRQGRDKIVACQAGLHFL</sequence>
<gene>
    <name evidence="5" type="ORF">SSCH_1350004</name>
</gene>
<dbReference type="GO" id="GO:0016020">
    <property type="term" value="C:membrane"/>
    <property type="evidence" value="ECO:0007669"/>
    <property type="project" value="InterPro"/>
</dbReference>
<keyword evidence="5" id="KW-0548">Nucleotidyltransferase</keyword>
<dbReference type="AlphaFoldDB" id="A0A0B7MI57"/>
<dbReference type="Pfam" id="PF00990">
    <property type="entry name" value="GGDEF"/>
    <property type="match status" value="1"/>
</dbReference>
<dbReference type="InterPro" id="IPR050469">
    <property type="entry name" value="Diguanylate_Cyclase"/>
</dbReference>
<reference evidence="6" key="1">
    <citation type="submission" date="2015-01" db="EMBL/GenBank/DDBJ databases">
        <authorList>
            <person name="Manzoor Shahid"/>
            <person name="Zubair Saima"/>
        </authorList>
    </citation>
    <scope>NUCLEOTIDE SEQUENCE [LARGE SCALE GENOMIC DNA]</scope>
    <source>
        <strain evidence="6">Sp3</strain>
    </source>
</reference>
<dbReference type="EMBL" id="CDRZ01000041">
    <property type="protein sequence ID" value="CEO87923.1"/>
    <property type="molecule type" value="Genomic_DNA"/>
</dbReference>
<dbReference type="PANTHER" id="PTHR45138:SF9">
    <property type="entry name" value="DIGUANYLATE CYCLASE DGCM-RELATED"/>
    <property type="match status" value="1"/>
</dbReference>
<dbReference type="SMART" id="SM00304">
    <property type="entry name" value="HAMP"/>
    <property type="match status" value="1"/>
</dbReference>
<dbReference type="Gene3D" id="3.30.70.270">
    <property type="match status" value="1"/>
</dbReference>
<dbReference type="InterPro" id="IPR000160">
    <property type="entry name" value="GGDEF_dom"/>
</dbReference>
<dbReference type="CDD" id="cd06225">
    <property type="entry name" value="HAMP"/>
    <property type="match status" value="1"/>
</dbReference>